<organism evidence="1 2">
    <name type="scientific">Clunio marinus</name>
    <dbReference type="NCBI Taxonomy" id="568069"/>
    <lineage>
        <taxon>Eukaryota</taxon>
        <taxon>Metazoa</taxon>
        <taxon>Ecdysozoa</taxon>
        <taxon>Arthropoda</taxon>
        <taxon>Hexapoda</taxon>
        <taxon>Insecta</taxon>
        <taxon>Pterygota</taxon>
        <taxon>Neoptera</taxon>
        <taxon>Endopterygota</taxon>
        <taxon>Diptera</taxon>
        <taxon>Nematocera</taxon>
        <taxon>Chironomoidea</taxon>
        <taxon>Chironomidae</taxon>
        <taxon>Clunio</taxon>
    </lineage>
</organism>
<accession>A0A1J1J0P4</accession>
<dbReference type="Proteomes" id="UP000183832">
    <property type="component" value="Unassembled WGS sequence"/>
</dbReference>
<reference evidence="1 2" key="1">
    <citation type="submission" date="2015-04" db="EMBL/GenBank/DDBJ databases">
        <authorList>
            <person name="Syromyatnikov M.Y."/>
            <person name="Popov V.N."/>
        </authorList>
    </citation>
    <scope>NUCLEOTIDE SEQUENCE [LARGE SCALE GENOMIC DNA]</scope>
</reference>
<name>A0A1J1J0P4_9DIPT</name>
<dbReference type="AlphaFoldDB" id="A0A1J1J0P4"/>
<evidence type="ECO:0000313" key="1">
    <source>
        <dbReference type="EMBL" id="CRL05967.1"/>
    </source>
</evidence>
<protein>
    <submittedName>
        <fullName evidence="1">CLUMA_CG019168, isoform A</fullName>
    </submittedName>
</protein>
<dbReference type="EMBL" id="CVRI01000066">
    <property type="protein sequence ID" value="CRL05967.1"/>
    <property type="molecule type" value="Genomic_DNA"/>
</dbReference>
<evidence type="ECO:0000313" key="2">
    <source>
        <dbReference type="Proteomes" id="UP000183832"/>
    </source>
</evidence>
<sequence length="73" mass="8411">MCFIVRYHYLARAILTCDKPDSARVSTLANLRGLPVKQLLDLEQKRLSSVRRNQGRTKQKISLVSRTLKILKT</sequence>
<gene>
    <name evidence="1" type="ORF">CLUMA_CG019168</name>
</gene>
<keyword evidence="2" id="KW-1185">Reference proteome</keyword>
<proteinExistence type="predicted"/>